<dbReference type="EMBL" id="AP023415">
    <property type="protein sequence ID" value="BCK79010.1"/>
    <property type="molecule type" value="Genomic_DNA"/>
</dbReference>
<name>A0A810PT17_9FIRM</name>
<gene>
    <name evidence="2" type="ORF">MM35RIKEN_12020</name>
</gene>
<dbReference type="AlphaFoldDB" id="A0A810PT17"/>
<dbReference type="Pfam" id="PF03358">
    <property type="entry name" value="FMN_red"/>
    <property type="match status" value="1"/>
</dbReference>
<reference evidence="2" key="1">
    <citation type="submission" date="2020-09" db="EMBL/GenBank/DDBJ databases">
        <title>New species isolated from human feces.</title>
        <authorList>
            <person name="Kitahara M."/>
            <person name="Shigeno Y."/>
            <person name="Shime M."/>
            <person name="Matsumoto Y."/>
            <person name="Nakamura S."/>
            <person name="Motooka D."/>
            <person name="Fukuoka S."/>
            <person name="Nishikawa H."/>
            <person name="Benno Y."/>
        </authorList>
    </citation>
    <scope>NUCLEOTIDE SEQUENCE</scope>
    <source>
        <strain evidence="2">MM35</strain>
    </source>
</reference>
<sequence>MPLTVLLPKNECSPALQEMLAPLLPAGSVFADPEKDLDTLRGRRLLFAVALDRGGCNEAYYRMLSRLRRNADLLSGCIGGVVVTGVGELYTKDVARDMVFAANQAGCAFLGRPLVEATGSMRNFRVQAQIGGVDEKTAFRAAVAELIDRLLTWEKPGPIRRVLALHASQRSTSNTLAFWELVRTNLPSEIAVEEIGLRNGTVPDCNGCSYTACLHFGEQGSCFYGSGPMVEEVYPAVRRCDALVMLCANYNDALSANLTACVNRLTALFRQQRFYEKRLFGLVVSGYSGGDLLARQLISALNMNKSFFLPPYFCLLETANERGSLVRLPGIAQRASAFAEGIAGA</sequence>
<feature type="domain" description="NADPH-dependent FMN reductase-like" evidence="1">
    <location>
        <begin position="161"/>
        <end position="315"/>
    </location>
</feature>
<keyword evidence="3" id="KW-1185">Reference proteome</keyword>
<dbReference type="GO" id="GO:0016491">
    <property type="term" value="F:oxidoreductase activity"/>
    <property type="evidence" value="ECO:0007669"/>
    <property type="project" value="InterPro"/>
</dbReference>
<dbReference type="Proteomes" id="UP000681343">
    <property type="component" value="Chromosome"/>
</dbReference>
<dbReference type="KEGG" id="vfa:MM35RIKEN_12020"/>
<evidence type="ECO:0000259" key="1">
    <source>
        <dbReference type="Pfam" id="PF03358"/>
    </source>
</evidence>
<protein>
    <submittedName>
        <fullName evidence="2">FMN reductase</fullName>
    </submittedName>
</protein>
<proteinExistence type="predicted"/>
<dbReference type="InterPro" id="IPR029039">
    <property type="entry name" value="Flavoprotein-like_sf"/>
</dbReference>
<dbReference type="InterPro" id="IPR005025">
    <property type="entry name" value="FMN_Rdtase-like_dom"/>
</dbReference>
<evidence type="ECO:0000313" key="3">
    <source>
        <dbReference type="Proteomes" id="UP000681343"/>
    </source>
</evidence>
<accession>A0A810PT17</accession>
<dbReference type="Gene3D" id="3.40.50.360">
    <property type="match status" value="1"/>
</dbReference>
<dbReference type="SUPFAM" id="SSF52218">
    <property type="entry name" value="Flavoproteins"/>
    <property type="match status" value="1"/>
</dbReference>
<organism evidence="2 3">
    <name type="scientific">Vescimonas fastidiosa</name>
    <dbReference type="NCBI Taxonomy" id="2714353"/>
    <lineage>
        <taxon>Bacteria</taxon>
        <taxon>Bacillati</taxon>
        <taxon>Bacillota</taxon>
        <taxon>Clostridia</taxon>
        <taxon>Eubacteriales</taxon>
        <taxon>Oscillospiraceae</taxon>
        <taxon>Vescimonas</taxon>
    </lineage>
</organism>
<evidence type="ECO:0000313" key="2">
    <source>
        <dbReference type="EMBL" id="BCK79010.1"/>
    </source>
</evidence>
<dbReference type="RefSeq" id="WP_212820166.1">
    <property type="nucleotide sequence ID" value="NZ_AP023415.1"/>
</dbReference>